<evidence type="ECO:0000256" key="1">
    <source>
        <dbReference type="ARBA" id="ARBA00022527"/>
    </source>
</evidence>
<dbReference type="PANTHER" id="PTHR24056">
    <property type="entry name" value="CELL DIVISION PROTEIN KINASE"/>
    <property type="match status" value="1"/>
</dbReference>
<evidence type="ECO:0000256" key="2">
    <source>
        <dbReference type="ARBA" id="ARBA00022679"/>
    </source>
</evidence>
<dbReference type="FunFam" id="1.10.510.10:FF:000624">
    <property type="entry name" value="Mitogen-activated protein kinase"/>
    <property type="match status" value="1"/>
</dbReference>
<dbReference type="Gene3D" id="3.30.200.20">
    <property type="entry name" value="Phosphorylase Kinase, domain 1"/>
    <property type="match status" value="1"/>
</dbReference>
<evidence type="ECO:0000256" key="4">
    <source>
        <dbReference type="ARBA" id="ARBA00022777"/>
    </source>
</evidence>
<dbReference type="SUPFAM" id="SSF56112">
    <property type="entry name" value="Protein kinase-like (PK-like)"/>
    <property type="match status" value="1"/>
</dbReference>
<dbReference type="InterPro" id="IPR050108">
    <property type="entry name" value="CDK"/>
</dbReference>
<dbReference type="Gene3D" id="1.10.510.10">
    <property type="entry name" value="Transferase(Phosphotransferase) domain 1"/>
    <property type="match status" value="1"/>
</dbReference>
<evidence type="ECO:0000256" key="6">
    <source>
        <dbReference type="PROSITE-ProRule" id="PRU10141"/>
    </source>
</evidence>
<keyword evidence="5 6" id="KW-0067">ATP-binding</keyword>
<feature type="compositionally biased region" description="Low complexity" evidence="7">
    <location>
        <begin position="443"/>
        <end position="454"/>
    </location>
</feature>
<organism evidence="9 10">
    <name type="scientific">Thecamonas trahens ATCC 50062</name>
    <dbReference type="NCBI Taxonomy" id="461836"/>
    <lineage>
        <taxon>Eukaryota</taxon>
        <taxon>Apusozoa</taxon>
        <taxon>Apusomonadida</taxon>
        <taxon>Apusomonadidae</taxon>
        <taxon>Thecamonas</taxon>
    </lineage>
</organism>
<dbReference type="InterPro" id="IPR011009">
    <property type="entry name" value="Kinase-like_dom_sf"/>
</dbReference>
<feature type="region of interest" description="Disordered" evidence="7">
    <location>
        <begin position="430"/>
        <end position="515"/>
    </location>
</feature>
<dbReference type="InterPro" id="IPR017441">
    <property type="entry name" value="Protein_kinase_ATP_BS"/>
</dbReference>
<protein>
    <submittedName>
        <fullName evidence="9">CMGC/CDK protein kinase</fullName>
    </submittedName>
</protein>
<feature type="domain" description="Protein kinase" evidence="8">
    <location>
        <begin position="47"/>
        <end position="380"/>
    </location>
</feature>
<proteinExistence type="predicted"/>
<evidence type="ECO:0000256" key="5">
    <source>
        <dbReference type="ARBA" id="ARBA00022840"/>
    </source>
</evidence>
<sequence>MALLSSSDDEKELLNQAHQLVRAGASYRFVTRDLTLWKAHPSLTAVYRLGRKVGSGTFGVVYTATHRASGINVALKHFKSSKWSDRERDSLLGKKTLPSVLVRELEFLIEAQSPNVLGLYDVLVPLKPAAVPGGLPPANVFMACELAMFDLESFRTTFSLNSPVRALLSQSVVEDTIRGIVYALACALSTCHERRIVHCDIKPANALAFASGGVKVSDFGLAKRIPIAHGYDVYDRARQRLVSLWYRAPELVLRFQHYTPKIDVWALGCTMAQLILGTPLFRAKTEEVLISNIVDILGTPDTSDWPDLVKLPWTASEASLIYAPLLRLQPMHSMRPLPSCLWRKIKPHAGRLEFDVLEAMLTYNPESRISANELKKHVYFADVRTHPEKYRRLLSQVFAAIASPTSFELAASRSSHRRTSEFDMLLVSQKSATATSSKRKRSSSSTSLSSAAMRSRSRMRKSSREVIVVSSSSDRKRGARSSRDLDQLEDPNASEETATHSRPSKKPRTLSGVAR</sequence>
<feature type="compositionally biased region" description="Basic and acidic residues" evidence="7">
    <location>
        <begin position="473"/>
        <end position="486"/>
    </location>
</feature>
<evidence type="ECO:0000256" key="7">
    <source>
        <dbReference type="SAM" id="MobiDB-lite"/>
    </source>
</evidence>
<keyword evidence="3 6" id="KW-0547">Nucleotide-binding</keyword>
<dbReference type="Proteomes" id="UP000054408">
    <property type="component" value="Unassembled WGS sequence"/>
</dbReference>
<keyword evidence="1" id="KW-0723">Serine/threonine-protein kinase</keyword>
<dbReference type="GO" id="GO:0004674">
    <property type="term" value="F:protein serine/threonine kinase activity"/>
    <property type="evidence" value="ECO:0007669"/>
    <property type="project" value="UniProtKB-KW"/>
</dbReference>
<evidence type="ECO:0000256" key="3">
    <source>
        <dbReference type="ARBA" id="ARBA00022741"/>
    </source>
</evidence>
<dbReference type="EMBL" id="GL349441">
    <property type="protein sequence ID" value="KNC56357.1"/>
    <property type="molecule type" value="Genomic_DNA"/>
</dbReference>
<dbReference type="Pfam" id="PF00069">
    <property type="entry name" value="Pkinase"/>
    <property type="match status" value="1"/>
</dbReference>
<accession>A0A0L0DW06</accession>
<dbReference type="PANTHER" id="PTHR24056:SF495">
    <property type="entry name" value="CYCLIN-DEPENDENT KINASE 8-RELATED"/>
    <property type="match status" value="1"/>
</dbReference>
<dbReference type="SMART" id="SM00220">
    <property type="entry name" value="S_TKc"/>
    <property type="match status" value="1"/>
</dbReference>
<dbReference type="GeneID" id="25562013"/>
<dbReference type="InterPro" id="IPR000719">
    <property type="entry name" value="Prot_kinase_dom"/>
</dbReference>
<dbReference type="STRING" id="461836.A0A0L0DW06"/>
<dbReference type="eggNOG" id="KOG0663">
    <property type="taxonomic scope" value="Eukaryota"/>
</dbReference>
<evidence type="ECO:0000313" key="10">
    <source>
        <dbReference type="Proteomes" id="UP000054408"/>
    </source>
</evidence>
<gene>
    <name evidence="9" type="ORF">AMSG_02328</name>
</gene>
<dbReference type="GO" id="GO:0005524">
    <property type="term" value="F:ATP binding"/>
    <property type="evidence" value="ECO:0007669"/>
    <property type="project" value="UniProtKB-UniRule"/>
</dbReference>
<name>A0A0L0DW06_THETB</name>
<reference evidence="9 10" key="1">
    <citation type="submission" date="2010-05" db="EMBL/GenBank/DDBJ databases">
        <title>The Genome Sequence of Thecamonas trahens ATCC 50062.</title>
        <authorList>
            <consortium name="The Broad Institute Genome Sequencing Platform"/>
            <person name="Russ C."/>
            <person name="Cuomo C."/>
            <person name="Shea T."/>
            <person name="Young S.K."/>
            <person name="Zeng Q."/>
            <person name="Koehrsen M."/>
            <person name="Haas B."/>
            <person name="Borodovsky M."/>
            <person name="Guigo R."/>
            <person name="Alvarado L."/>
            <person name="Berlin A."/>
            <person name="Bochicchio J."/>
            <person name="Borenstein D."/>
            <person name="Chapman S."/>
            <person name="Chen Z."/>
            <person name="Freedman E."/>
            <person name="Gellesch M."/>
            <person name="Goldberg J."/>
            <person name="Griggs A."/>
            <person name="Gujja S."/>
            <person name="Heilman E."/>
            <person name="Heiman D."/>
            <person name="Hepburn T."/>
            <person name="Howarth C."/>
            <person name="Jen D."/>
            <person name="Larson L."/>
            <person name="Mehta T."/>
            <person name="Park D."/>
            <person name="Pearson M."/>
            <person name="Roberts A."/>
            <person name="Saif S."/>
            <person name="Shenoy N."/>
            <person name="Sisk P."/>
            <person name="Stolte C."/>
            <person name="Sykes S."/>
            <person name="Thomson T."/>
            <person name="Walk T."/>
            <person name="White J."/>
            <person name="Yandava C."/>
            <person name="Burger G."/>
            <person name="Gray M.W."/>
            <person name="Holland P.W.H."/>
            <person name="King N."/>
            <person name="Lang F.B.F."/>
            <person name="Roger A.J."/>
            <person name="Ruiz-Trillo I."/>
            <person name="Lander E."/>
            <person name="Nusbaum C."/>
        </authorList>
    </citation>
    <scope>NUCLEOTIDE SEQUENCE [LARGE SCALE GENOMIC DNA]</scope>
    <source>
        <strain evidence="9 10">ATCC 50062</strain>
    </source>
</reference>
<dbReference type="PROSITE" id="PS00107">
    <property type="entry name" value="PROTEIN_KINASE_ATP"/>
    <property type="match status" value="1"/>
</dbReference>
<dbReference type="AlphaFoldDB" id="A0A0L0DW06"/>
<keyword evidence="2" id="KW-0808">Transferase</keyword>
<dbReference type="PROSITE" id="PS50011">
    <property type="entry name" value="PROTEIN_KINASE_DOM"/>
    <property type="match status" value="1"/>
</dbReference>
<feature type="binding site" evidence="6">
    <location>
        <position position="76"/>
    </location>
    <ligand>
        <name>ATP</name>
        <dbReference type="ChEBI" id="CHEBI:30616"/>
    </ligand>
</feature>
<dbReference type="GO" id="GO:0016592">
    <property type="term" value="C:mediator complex"/>
    <property type="evidence" value="ECO:0007669"/>
    <property type="project" value="TreeGrafter"/>
</dbReference>
<keyword evidence="4 9" id="KW-0418">Kinase</keyword>
<evidence type="ECO:0000313" key="9">
    <source>
        <dbReference type="EMBL" id="KNC56357.1"/>
    </source>
</evidence>
<evidence type="ECO:0000259" key="8">
    <source>
        <dbReference type="PROSITE" id="PS50011"/>
    </source>
</evidence>
<keyword evidence="10" id="KW-1185">Reference proteome</keyword>
<dbReference type="RefSeq" id="XP_013760874.1">
    <property type="nucleotide sequence ID" value="XM_013905420.1"/>
</dbReference>